<evidence type="ECO:0000313" key="4">
    <source>
        <dbReference type="EMBL" id="SFF71125.1"/>
    </source>
</evidence>
<reference evidence="4 5" key="1">
    <citation type="submission" date="2016-10" db="EMBL/GenBank/DDBJ databases">
        <authorList>
            <person name="de Groot N.N."/>
        </authorList>
    </citation>
    <scope>NUCLEOTIDE SEQUENCE [LARGE SCALE GENOMIC DNA]</scope>
    <source>
        <strain evidence="4 5">CPCC 202808</strain>
    </source>
</reference>
<feature type="compositionally biased region" description="Basic and acidic residues" evidence="2">
    <location>
        <begin position="367"/>
        <end position="376"/>
    </location>
</feature>
<dbReference type="PANTHER" id="PTHR36512">
    <property type="entry name" value="D-AMINOPEPTIDASE"/>
    <property type="match status" value="1"/>
</dbReference>
<dbReference type="CDD" id="cd02252">
    <property type="entry name" value="nylC_like"/>
    <property type="match status" value="1"/>
</dbReference>
<reference evidence="3 6" key="2">
    <citation type="submission" date="2020-07" db="EMBL/GenBank/DDBJ databases">
        <title>Sequencing the genomes of 1000 actinobacteria strains.</title>
        <authorList>
            <person name="Klenk H.-P."/>
        </authorList>
    </citation>
    <scope>NUCLEOTIDE SEQUENCE [LARGE SCALE GENOMIC DNA]</scope>
    <source>
        <strain evidence="3 6">DSM 45117</strain>
    </source>
</reference>
<dbReference type="PANTHER" id="PTHR36512:SF3">
    <property type="entry name" value="BLR5678 PROTEIN"/>
    <property type="match status" value="1"/>
</dbReference>
<protein>
    <submittedName>
        <fullName evidence="3 4">Pantetheine hydrolase</fullName>
        <ecNumber evidence="3">3.5.1.-</ecNumber>
    </submittedName>
</protein>
<feature type="region of interest" description="Disordered" evidence="2">
    <location>
        <begin position="219"/>
        <end position="245"/>
    </location>
</feature>
<organism evidence="4 5">
    <name type="scientific">Actinopolymorpha cephalotaxi</name>
    <dbReference type="NCBI Taxonomy" id="504797"/>
    <lineage>
        <taxon>Bacteria</taxon>
        <taxon>Bacillati</taxon>
        <taxon>Actinomycetota</taxon>
        <taxon>Actinomycetes</taxon>
        <taxon>Propionibacteriales</taxon>
        <taxon>Actinopolymorphaceae</taxon>
        <taxon>Actinopolymorpha</taxon>
    </lineage>
</organism>
<evidence type="ECO:0000313" key="6">
    <source>
        <dbReference type="Proteomes" id="UP000533017"/>
    </source>
</evidence>
<keyword evidence="4" id="KW-0378">Hydrolase</keyword>
<evidence type="ECO:0000313" key="3">
    <source>
        <dbReference type="EMBL" id="NYH84710.1"/>
    </source>
</evidence>
<accession>A0A1I2KW30</accession>
<comment type="similarity">
    <text evidence="1">Belongs to the peptidase S58 family.</text>
</comment>
<name>A0A1I2KW30_9ACTN</name>
<evidence type="ECO:0000256" key="2">
    <source>
        <dbReference type="SAM" id="MobiDB-lite"/>
    </source>
</evidence>
<dbReference type="GO" id="GO:0004177">
    <property type="term" value="F:aminopeptidase activity"/>
    <property type="evidence" value="ECO:0007669"/>
    <property type="project" value="TreeGrafter"/>
</dbReference>
<feature type="region of interest" description="Disordered" evidence="2">
    <location>
        <begin position="357"/>
        <end position="376"/>
    </location>
</feature>
<sequence length="376" mass="37410">MDEQQIADVLVNPYGALTDVPDVLVGQVERVGGGWLTGVTAVIPPSGTIGAVDVRGGGPGTHETDALAPGTLVDTVDAVTLAGGSSFGLAAATGVQRWCEEQGRGVAIGPEAVVPVVPAAIVFDLGKGGDLRNRPDADLGYAAATEAAAGVVRTGSVGAGTGASFSLPRLKGGVGTASVRLPGGIVVGALVVANAYGSPCLDDTGALLAAQYVTDETLRPGVPSPAEHARAQADPAARRGGPAEQPDVLNTTLAVVATNARLTHPQTQRMAAAAHDGLARSVRPVHTLVDGDTIFALATGTADVVAAAPESWPGAAEIGGAAAVQAAAADAVTLAMVDAILAATRVRTPAVDLPGYLDRYPSARPTGRSDRSFPSA</sequence>
<dbReference type="RefSeq" id="WP_237768553.1">
    <property type="nucleotide sequence ID" value="NZ_FOOI01000001.1"/>
</dbReference>
<evidence type="ECO:0000256" key="1">
    <source>
        <dbReference type="ARBA" id="ARBA00007068"/>
    </source>
</evidence>
<dbReference type="Gene3D" id="3.60.70.12">
    <property type="entry name" value="L-amino peptidase D-ALA esterase/amidase"/>
    <property type="match status" value="1"/>
</dbReference>
<dbReference type="Pfam" id="PF03576">
    <property type="entry name" value="Peptidase_S58"/>
    <property type="match status" value="1"/>
</dbReference>
<dbReference type="InterPro" id="IPR016117">
    <property type="entry name" value="ArgJ-like_dom_sf"/>
</dbReference>
<proteinExistence type="inferred from homology"/>
<evidence type="ECO:0000313" key="5">
    <source>
        <dbReference type="Proteomes" id="UP000199052"/>
    </source>
</evidence>
<dbReference type="Proteomes" id="UP000533017">
    <property type="component" value="Unassembled WGS sequence"/>
</dbReference>
<keyword evidence="6" id="KW-1185">Reference proteome</keyword>
<dbReference type="EC" id="3.5.1.-" evidence="3"/>
<dbReference type="AlphaFoldDB" id="A0A1I2KW30"/>
<dbReference type="InterPro" id="IPR005321">
    <property type="entry name" value="Peptidase_S58_DmpA"/>
</dbReference>
<dbReference type="EMBL" id="JACBZA010000001">
    <property type="protein sequence ID" value="NYH84710.1"/>
    <property type="molecule type" value="Genomic_DNA"/>
</dbReference>
<dbReference type="EMBL" id="FOOI01000001">
    <property type="protein sequence ID" value="SFF71125.1"/>
    <property type="molecule type" value="Genomic_DNA"/>
</dbReference>
<gene>
    <name evidence="3" type="ORF">FHR37_003561</name>
    <name evidence="4" type="ORF">SAMN05421678_101567</name>
</gene>
<dbReference type="Proteomes" id="UP000199052">
    <property type="component" value="Unassembled WGS sequence"/>
</dbReference>
<dbReference type="SUPFAM" id="SSF56266">
    <property type="entry name" value="DmpA/ArgJ-like"/>
    <property type="match status" value="1"/>
</dbReference>